<evidence type="ECO:0008006" key="4">
    <source>
        <dbReference type="Google" id="ProtNLM"/>
    </source>
</evidence>
<reference evidence="2 3" key="1">
    <citation type="journal article" date="2015" name="Int. J. Syst. Evol. Microbiol.">
        <title>Tumebacillus algifaecis sp. nov., isolated from decomposing algal scum.</title>
        <authorList>
            <person name="Wu Y.F."/>
            <person name="Zhang B."/>
            <person name="Xing P."/>
            <person name="Wu Q.L."/>
            <person name="Liu S.J."/>
        </authorList>
    </citation>
    <scope>NUCLEOTIDE SEQUENCE [LARGE SCALE GENOMIC DNA]</scope>
    <source>
        <strain evidence="2 3">THMBR28</strain>
    </source>
</reference>
<dbReference type="OrthoDB" id="2381557at2"/>
<evidence type="ECO:0000313" key="2">
    <source>
        <dbReference type="EMBL" id="ASS75074.1"/>
    </source>
</evidence>
<dbReference type="PROSITE" id="PS51257">
    <property type="entry name" value="PROKAR_LIPOPROTEIN"/>
    <property type="match status" value="1"/>
</dbReference>
<protein>
    <recommendedName>
        <fullName evidence="4">Sporulation protein</fullName>
    </recommendedName>
</protein>
<feature type="region of interest" description="Disordered" evidence="1">
    <location>
        <begin position="30"/>
        <end position="59"/>
    </location>
</feature>
<dbReference type="AlphaFoldDB" id="A0A223D138"/>
<dbReference type="Proteomes" id="UP000214688">
    <property type="component" value="Chromosome"/>
</dbReference>
<dbReference type="EMBL" id="CP022657">
    <property type="protein sequence ID" value="ASS75074.1"/>
    <property type="molecule type" value="Genomic_DNA"/>
</dbReference>
<evidence type="ECO:0000256" key="1">
    <source>
        <dbReference type="SAM" id="MobiDB-lite"/>
    </source>
</evidence>
<dbReference type="Pfam" id="PF09580">
    <property type="entry name" value="Spore_YhcN_YlaJ"/>
    <property type="match status" value="1"/>
</dbReference>
<dbReference type="RefSeq" id="WP_094236323.1">
    <property type="nucleotide sequence ID" value="NZ_CP022657.1"/>
</dbReference>
<sequence>METLARNATYLLLVTALAATVVGCNRLADPTPLPARETQDTRADKGMQSYGGYRSPTEDRMISTDHSASAMNAHSRKPFSARGMAYELEALESIREAAVIITGTKAYVGIQAADGHLPPELPQTIVSKIRQMHTLVDQVHLTEDAQAFDVLKGYSQALEQGQPLSRYESQFRNVVQSGSWMTGS</sequence>
<name>A0A223D138_9BACL</name>
<organism evidence="2 3">
    <name type="scientific">Tumebacillus algifaecis</name>
    <dbReference type="NCBI Taxonomy" id="1214604"/>
    <lineage>
        <taxon>Bacteria</taxon>
        <taxon>Bacillati</taxon>
        <taxon>Bacillota</taxon>
        <taxon>Bacilli</taxon>
        <taxon>Bacillales</taxon>
        <taxon>Alicyclobacillaceae</taxon>
        <taxon>Tumebacillus</taxon>
    </lineage>
</organism>
<proteinExistence type="predicted"/>
<keyword evidence="3" id="KW-1185">Reference proteome</keyword>
<accession>A0A223D138</accession>
<dbReference type="InterPro" id="IPR019076">
    <property type="entry name" value="Spore_lipoprot_YhcN/YlaJ-like"/>
</dbReference>
<evidence type="ECO:0000313" key="3">
    <source>
        <dbReference type="Proteomes" id="UP000214688"/>
    </source>
</evidence>
<gene>
    <name evidence="2" type="ORF">CIG75_08840</name>
</gene>
<dbReference type="KEGG" id="tab:CIG75_08840"/>